<organism evidence="2 3">
    <name type="scientific">Paraburkholderia fungorum</name>
    <dbReference type="NCBI Taxonomy" id="134537"/>
    <lineage>
        <taxon>Bacteria</taxon>
        <taxon>Pseudomonadati</taxon>
        <taxon>Pseudomonadota</taxon>
        <taxon>Betaproteobacteria</taxon>
        <taxon>Burkholderiales</taxon>
        <taxon>Burkholderiaceae</taxon>
        <taxon>Paraburkholderia</taxon>
    </lineage>
</organism>
<dbReference type="OrthoDB" id="5326335at2"/>
<evidence type="ECO:0000259" key="1">
    <source>
        <dbReference type="PROSITE" id="PS50075"/>
    </source>
</evidence>
<dbReference type="SUPFAM" id="SSF47336">
    <property type="entry name" value="ACP-like"/>
    <property type="match status" value="1"/>
</dbReference>
<dbReference type="EMBL" id="FNKP01000001">
    <property type="protein sequence ID" value="SDQ45542.1"/>
    <property type="molecule type" value="Genomic_DNA"/>
</dbReference>
<gene>
    <name evidence="2" type="ORF">SAMN05443245_1441</name>
</gene>
<evidence type="ECO:0000313" key="3">
    <source>
        <dbReference type="Proteomes" id="UP000183487"/>
    </source>
</evidence>
<dbReference type="Pfam" id="PF00550">
    <property type="entry name" value="PP-binding"/>
    <property type="match status" value="1"/>
</dbReference>
<dbReference type="Proteomes" id="UP000183487">
    <property type="component" value="Unassembled WGS sequence"/>
</dbReference>
<dbReference type="RefSeq" id="WP_074763659.1">
    <property type="nucleotide sequence ID" value="NZ_FNKP01000001.1"/>
</dbReference>
<dbReference type="AlphaFoldDB" id="A0A1H1B0X9"/>
<reference evidence="3" key="1">
    <citation type="submission" date="2016-10" db="EMBL/GenBank/DDBJ databases">
        <authorList>
            <person name="Varghese N."/>
        </authorList>
    </citation>
    <scope>NUCLEOTIDE SEQUENCE [LARGE SCALE GENOMIC DNA]</scope>
    <source>
        <strain evidence="3">GAS106B</strain>
    </source>
</reference>
<accession>A0A1H1B0X9</accession>
<dbReference type="PROSITE" id="PS50075">
    <property type="entry name" value="CARRIER"/>
    <property type="match status" value="1"/>
</dbReference>
<evidence type="ECO:0000313" key="2">
    <source>
        <dbReference type="EMBL" id="SDQ45542.1"/>
    </source>
</evidence>
<dbReference type="Gene3D" id="1.10.1200.10">
    <property type="entry name" value="ACP-like"/>
    <property type="match status" value="1"/>
</dbReference>
<dbReference type="InterPro" id="IPR036736">
    <property type="entry name" value="ACP-like_sf"/>
</dbReference>
<proteinExistence type="predicted"/>
<protein>
    <submittedName>
        <fullName evidence="2">Acyl carrier protein</fullName>
    </submittedName>
</protein>
<feature type="domain" description="Carrier" evidence="1">
    <location>
        <begin position="1"/>
        <end position="79"/>
    </location>
</feature>
<keyword evidence="3" id="KW-1185">Reference proteome</keyword>
<sequence length="83" mass="9162">MTDADILDALTDIFRDVFDDDSVTITPASTAAEYDAWDSLSNVNIMVASEMRFGVRFKASEVEGLHNVGELIALIQRQLAAKR</sequence>
<name>A0A1H1B0X9_9BURK</name>
<dbReference type="InterPro" id="IPR009081">
    <property type="entry name" value="PP-bd_ACP"/>
</dbReference>